<evidence type="ECO:0000313" key="2">
    <source>
        <dbReference type="Proteomes" id="UP001165121"/>
    </source>
</evidence>
<dbReference type="AlphaFoldDB" id="A0A9W6XKH3"/>
<reference evidence="1" key="1">
    <citation type="submission" date="2023-04" db="EMBL/GenBank/DDBJ databases">
        <title>Phytophthora fragariaefolia NBRC 109709.</title>
        <authorList>
            <person name="Ichikawa N."/>
            <person name="Sato H."/>
            <person name="Tonouchi N."/>
        </authorList>
    </citation>
    <scope>NUCLEOTIDE SEQUENCE</scope>
    <source>
        <strain evidence="1">NBRC 109709</strain>
    </source>
</reference>
<dbReference type="OrthoDB" id="98182at2759"/>
<evidence type="ECO:0000313" key="1">
    <source>
        <dbReference type="EMBL" id="GMF40264.1"/>
    </source>
</evidence>
<proteinExistence type="predicted"/>
<name>A0A9W6XKH3_9STRA</name>
<sequence length="114" mass="12688">MVRPKKDKYVTYTLVITAATADTPAETAQIKIKKCCGGSARDLLKWSGQFRSLARKKQWTDEQKVMVIEGDLEADVGSTVQDAVTGNKTFEEFFTDVGFFSVSHDFSEGLDNEL</sequence>
<dbReference type="Proteomes" id="UP001165121">
    <property type="component" value="Unassembled WGS sequence"/>
</dbReference>
<comment type="caution">
    <text evidence="1">The sequence shown here is derived from an EMBL/GenBank/DDBJ whole genome shotgun (WGS) entry which is preliminary data.</text>
</comment>
<dbReference type="EMBL" id="BSXT01001234">
    <property type="protein sequence ID" value="GMF40264.1"/>
    <property type="molecule type" value="Genomic_DNA"/>
</dbReference>
<keyword evidence="2" id="KW-1185">Reference proteome</keyword>
<organism evidence="1 2">
    <name type="scientific">Phytophthora fragariaefolia</name>
    <dbReference type="NCBI Taxonomy" id="1490495"/>
    <lineage>
        <taxon>Eukaryota</taxon>
        <taxon>Sar</taxon>
        <taxon>Stramenopiles</taxon>
        <taxon>Oomycota</taxon>
        <taxon>Peronosporomycetes</taxon>
        <taxon>Peronosporales</taxon>
        <taxon>Peronosporaceae</taxon>
        <taxon>Phytophthora</taxon>
    </lineage>
</organism>
<gene>
    <name evidence="1" type="ORF">Pfra01_001228500</name>
</gene>
<protein>
    <submittedName>
        <fullName evidence="1">Unnamed protein product</fullName>
    </submittedName>
</protein>
<accession>A0A9W6XKH3</accession>